<dbReference type="InterPro" id="IPR023828">
    <property type="entry name" value="Peptidase_S8_Ser-AS"/>
</dbReference>
<dbReference type="InterPro" id="IPR050131">
    <property type="entry name" value="Peptidase_S8_subtilisin-like"/>
</dbReference>
<keyword evidence="2 6" id="KW-0645">Protease</keyword>
<dbReference type="EMBL" id="CP053189">
    <property type="protein sequence ID" value="QJS13868.1"/>
    <property type="molecule type" value="Genomic_DNA"/>
</dbReference>
<feature type="active site" description="Charge relay system" evidence="5 6">
    <location>
        <position position="213"/>
    </location>
</feature>
<evidence type="ECO:0000256" key="4">
    <source>
        <dbReference type="ARBA" id="ARBA00022825"/>
    </source>
</evidence>
<evidence type="ECO:0000256" key="3">
    <source>
        <dbReference type="ARBA" id="ARBA00022801"/>
    </source>
</evidence>
<dbReference type="PROSITE" id="PS00138">
    <property type="entry name" value="SUBTILASE_SER"/>
    <property type="match status" value="1"/>
</dbReference>
<dbReference type="AlphaFoldDB" id="A0A6M4PRP8"/>
<dbReference type="PRINTS" id="PR00723">
    <property type="entry name" value="SUBTILISIN"/>
</dbReference>
<dbReference type="CDD" id="cd07487">
    <property type="entry name" value="Peptidases_S8_1"/>
    <property type="match status" value="1"/>
</dbReference>
<dbReference type="InterPro" id="IPR000209">
    <property type="entry name" value="Peptidase_S8/S53_dom"/>
</dbReference>
<dbReference type="KEGG" id="sarg:HKX69_33870"/>
<accession>A0A6M4PRP8</accession>
<dbReference type="InterPro" id="IPR046450">
    <property type="entry name" value="PA_dom_sf"/>
</dbReference>
<keyword evidence="3 6" id="KW-0378">Hydrolase</keyword>
<dbReference type="SUPFAM" id="SSF52025">
    <property type="entry name" value="PA domain"/>
    <property type="match status" value="1"/>
</dbReference>
<keyword evidence="9" id="KW-1185">Reference proteome</keyword>
<dbReference type="PROSITE" id="PS00137">
    <property type="entry name" value="SUBTILASE_HIS"/>
    <property type="match status" value="1"/>
</dbReference>
<feature type="active site" description="Charge relay system" evidence="5 6">
    <location>
        <position position="181"/>
    </location>
</feature>
<dbReference type="InterPro" id="IPR017296">
    <property type="entry name" value="Peptidase_S8A_SAM-P45"/>
</dbReference>
<dbReference type="Gene3D" id="3.40.50.200">
    <property type="entry name" value="Peptidase S8/S53 domain"/>
    <property type="match status" value="1"/>
</dbReference>
<dbReference type="PANTHER" id="PTHR43806:SF65">
    <property type="entry name" value="SERINE PROTEASE APRX"/>
    <property type="match status" value="1"/>
</dbReference>
<protein>
    <submittedName>
        <fullName evidence="8">S8 family peptidase</fullName>
    </submittedName>
</protein>
<proteinExistence type="inferred from homology"/>
<keyword evidence="4 6" id="KW-0720">Serine protease</keyword>
<evidence type="ECO:0000313" key="8">
    <source>
        <dbReference type="EMBL" id="QJS13868.1"/>
    </source>
</evidence>
<dbReference type="GO" id="GO:0004252">
    <property type="term" value="F:serine-type endopeptidase activity"/>
    <property type="evidence" value="ECO:0007669"/>
    <property type="project" value="UniProtKB-UniRule"/>
</dbReference>
<dbReference type="InterPro" id="IPR022398">
    <property type="entry name" value="Peptidase_S8_His-AS"/>
</dbReference>
<sequence>MRPGPGREHIPFETFEEDDKSLTVLPWDAEALVSAGALDRRLFDVTALISQGYDEAHTSALPLIVSSEPSREGARVTADAARAAAATADRLLALNTPGTASRKLPSIHARSLRVADRQLGDFWKTLNPGGKAGLARAARTPRISLDARVKAVLDRSTAQINAPTAWKAGDEGQGVKVAVLDTGADASHPDLAGRIAEAEDFSGSANTDDHFGHGTHVASIVGGSGAASGGTRRGVAPRADLLIGKVLGDDGYGSESAVIDGMQWAAREHAKVVNMSLGSGSPTDGTDPLSQAVDSLTASSGTLFVVAAGNEGETGPSSVSSPGAADAALTVGAVDRDDSLAPFSSRGPRLGDGAVKPDVTAPGVGIVAARASGTTLGDPVDPHYVALSGTSMATPHVAGAAALLAQRHPDWDAQQLKDALISTAHTVPHTRVTEQGGGRIDVATALGPVQASGTVTLAPLRTGGPGGRQQSATVRYTNSGDRPVTLSLALTLATESGRALPDGVVGLGSDTVRLAPGATAEVPLSTDARHAVRGTYYGYLTAKSADGAVLTHTTVSLAVHAPQHELTVFYRGRDGKVVPDWLPTIWGPDGFVDYTDRQAHTALVEEGTYYVSSAFYDMTDHGGEAGTVVVPEVKVTKDRTVTLNAAEATPVRIRTPRPAEQHGILGTTVYRRIDGHGLIQGVMYFDDVTHLYVSPTSRVTDGDFEFSSRWQLVAPQLRAKVSGGSGEFTPFYEADSPVFPDRGARLTAVDAGTSSAPDFRRARGKLAVVRYDFSVSEPELARSAAKAGAKALLMVWPEDQGSVWTRWQPTGERTALPGMRASWKDGSALLRRVEKGATTVTFSGTVRSPYLYDVVQVSKDFVPRQVVHTVSERESAVVRSTYTRTGASTWASEQRFAWRPYQETAWNQYSRYVPVGRERVEYVTGGDTLWNHVVHHDVVDVPDLPLAAGMRNAPRTYRPGRRTTERWFGAPVRPSVPRGWTMPSVRNGDTLSVYVPEFTDSDAGHWSFAESSGFGTGRAAAVDDVASAVLYRDGKQTAVSDNGAWGNFEVAPGDARFRLDLTTARVSDDWRLGVRTHTSWTFRSDTTAGPAPLPLLQLDYAVPADAQGAVSRARAHRLGFTVRMQDGMAAPRGVHLKAEASYDGGKTWTTARTERHGDGRQFTATVKRPSKVRGDAYVTLRVTATDAVGDSVRQTVERAYLHRGTA</sequence>
<evidence type="ECO:0000256" key="1">
    <source>
        <dbReference type="ARBA" id="ARBA00011073"/>
    </source>
</evidence>
<dbReference type="GO" id="GO:0006508">
    <property type="term" value="P:proteolysis"/>
    <property type="evidence" value="ECO:0007669"/>
    <property type="project" value="UniProtKB-KW"/>
</dbReference>
<dbReference type="Gene3D" id="3.50.30.30">
    <property type="match status" value="1"/>
</dbReference>
<dbReference type="InterPro" id="IPR015500">
    <property type="entry name" value="Peptidase_S8_subtilisin-rel"/>
</dbReference>
<dbReference type="PROSITE" id="PS51892">
    <property type="entry name" value="SUBTILASE"/>
    <property type="match status" value="1"/>
</dbReference>
<gene>
    <name evidence="8" type="ORF">HKX69_33870</name>
</gene>
<dbReference type="InterPro" id="IPR036852">
    <property type="entry name" value="Peptidase_S8/S53_dom_sf"/>
</dbReference>
<dbReference type="PANTHER" id="PTHR43806">
    <property type="entry name" value="PEPTIDASE S8"/>
    <property type="match status" value="1"/>
</dbReference>
<comment type="similarity">
    <text evidence="1 6">Belongs to the peptidase S8 family.</text>
</comment>
<dbReference type="PIRSF" id="PIRSF037852">
    <property type="entry name" value="Subtilisin_rel_SAV5721"/>
    <property type="match status" value="1"/>
</dbReference>
<evidence type="ECO:0000313" key="9">
    <source>
        <dbReference type="Proteomes" id="UP000502641"/>
    </source>
</evidence>
<dbReference type="SUPFAM" id="SSF52743">
    <property type="entry name" value="Subtilisin-like"/>
    <property type="match status" value="1"/>
</dbReference>
<evidence type="ECO:0000256" key="6">
    <source>
        <dbReference type="PROSITE-ProRule" id="PRU01240"/>
    </source>
</evidence>
<name>A0A6M4PRP8_9ACTN</name>
<evidence type="ECO:0000256" key="2">
    <source>
        <dbReference type="ARBA" id="ARBA00022670"/>
    </source>
</evidence>
<reference evidence="8 9" key="1">
    <citation type="submission" date="2020-05" db="EMBL/GenBank/DDBJ databases">
        <authorList>
            <person name="Li K."/>
        </authorList>
    </citation>
    <scope>NUCLEOTIDE SEQUENCE [LARGE SCALE GENOMIC DNA]</scope>
    <source>
        <strain evidence="9">jing01</strain>
    </source>
</reference>
<feature type="active site" description="Charge relay system" evidence="5 6">
    <location>
        <position position="391"/>
    </location>
</feature>
<dbReference type="Proteomes" id="UP000502641">
    <property type="component" value="Chromosome"/>
</dbReference>
<feature type="domain" description="Peptidase S8/S53" evidence="7">
    <location>
        <begin position="172"/>
        <end position="430"/>
    </location>
</feature>
<dbReference type="Pfam" id="PF00082">
    <property type="entry name" value="Peptidase_S8"/>
    <property type="match status" value="1"/>
</dbReference>
<evidence type="ECO:0000259" key="7">
    <source>
        <dbReference type="Pfam" id="PF00082"/>
    </source>
</evidence>
<evidence type="ECO:0000256" key="5">
    <source>
        <dbReference type="PIRSR" id="PIRSR615500-1"/>
    </source>
</evidence>
<organism evidence="8 9">
    <name type="scientific">Streptomyces argyrophylli</name>
    <dbReference type="NCBI Taxonomy" id="2726118"/>
    <lineage>
        <taxon>Bacteria</taxon>
        <taxon>Bacillati</taxon>
        <taxon>Actinomycetota</taxon>
        <taxon>Actinomycetes</taxon>
        <taxon>Kitasatosporales</taxon>
        <taxon>Streptomycetaceae</taxon>
        <taxon>Streptomyces</taxon>
    </lineage>
</organism>